<protein>
    <submittedName>
        <fullName evidence="2">Uncharacterized protein</fullName>
    </submittedName>
</protein>
<keyword evidence="1" id="KW-0472">Membrane</keyword>
<dbReference type="EMBL" id="LR134343">
    <property type="protein sequence ID" value="VEG13953.1"/>
    <property type="molecule type" value="Genomic_DNA"/>
</dbReference>
<dbReference type="AlphaFoldDB" id="A0A3S4R286"/>
<dbReference type="KEGG" id="mcun:NCTC10297_01936"/>
<proteinExistence type="predicted"/>
<dbReference type="Proteomes" id="UP000274100">
    <property type="component" value="Chromosome"/>
</dbReference>
<accession>A0A3S4R286</accession>
<name>A0A3S4R286_9GAMM</name>
<keyword evidence="1" id="KW-1133">Transmembrane helix</keyword>
<dbReference type="RefSeq" id="WP_126331544.1">
    <property type="nucleotide sequence ID" value="NZ_LR134343.1"/>
</dbReference>
<evidence type="ECO:0000256" key="1">
    <source>
        <dbReference type="SAM" id="Phobius"/>
    </source>
</evidence>
<feature type="transmembrane region" description="Helical" evidence="1">
    <location>
        <begin position="30"/>
        <end position="53"/>
    </location>
</feature>
<reference evidence="2 3" key="1">
    <citation type="submission" date="2018-12" db="EMBL/GenBank/DDBJ databases">
        <authorList>
            <consortium name="Pathogen Informatics"/>
        </authorList>
    </citation>
    <scope>NUCLEOTIDE SEQUENCE [LARGE SCALE GENOMIC DNA]</scope>
    <source>
        <strain evidence="2 3">NCTC10297</strain>
    </source>
</reference>
<organism evidence="2 3">
    <name type="scientific">Moraxella cuniculi</name>
    <dbReference type="NCBI Taxonomy" id="34061"/>
    <lineage>
        <taxon>Bacteria</taxon>
        <taxon>Pseudomonadati</taxon>
        <taxon>Pseudomonadota</taxon>
        <taxon>Gammaproteobacteria</taxon>
        <taxon>Moraxellales</taxon>
        <taxon>Moraxellaceae</taxon>
        <taxon>Moraxella</taxon>
    </lineage>
</organism>
<evidence type="ECO:0000313" key="3">
    <source>
        <dbReference type="Proteomes" id="UP000274100"/>
    </source>
</evidence>
<sequence length="98" mass="10765">MYVSNNILLGVSLAISSVVAITFKDSFGFSFGQFVMAFATNLLFLPAIRDYFAGLEFESVGMRTKATASKIERFVFFLLTLGIYCLIIVGIFLGAVLE</sequence>
<feature type="transmembrane region" description="Helical" evidence="1">
    <location>
        <begin position="74"/>
        <end position="97"/>
    </location>
</feature>
<evidence type="ECO:0000313" key="2">
    <source>
        <dbReference type="EMBL" id="VEG13953.1"/>
    </source>
</evidence>
<gene>
    <name evidence="2" type="ORF">NCTC10297_01936</name>
</gene>
<keyword evidence="1" id="KW-0812">Transmembrane</keyword>